<evidence type="ECO:0000256" key="2">
    <source>
        <dbReference type="SAM" id="Phobius"/>
    </source>
</evidence>
<evidence type="ECO:0000256" key="3">
    <source>
        <dbReference type="SAM" id="SignalP"/>
    </source>
</evidence>
<dbReference type="AlphaFoldDB" id="A0A4U0RXU8"/>
<keyword evidence="5" id="KW-1185">Reference proteome</keyword>
<dbReference type="InterPro" id="IPR006311">
    <property type="entry name" value="TAT_signal"/>
</dbReference>
<comment type="caution">
    <text evidence="4">The sequence shown here is derived from an EMBL/GenBank/DDBJ whole genome shotgun (WGS) entry which is preliminary data.</text>
</comment>
<organism evidence="4 5">
    <name type="scientific">Actinacidiphila oryziradicis</name>
    <dbReference type="NCBI Taxonomy" id="2571141"/>
    <lineage>
        <taxon>Bacteria</taxon>
        <taxon>Bacillati</taxon>
        <taxon>Actinomycetota</taxon>
        <taxon>Actinomycetes</taxon>
        <taxon>Kitasatosporales</taxon>
        <taxon>Streptomycetaceae</taxon>
        <taxon>Actinacidiphila</taxon>
    </lineage>
</organism>
<gene>
    <name evidence="4" type="ORF">FCI23_42775</name>
</gene>
<name>A0A4U0RXU8_9ACTN</name>
<evidence type="ECO:0000256" key="1">
    <source>
        <dbReference type="SAM" id="MobiDB-lite"/>
    </source>
</evidence>
<keyword evidence="2" id="KW-0812">Transmembrane</keyword>
<proteinExistence type="predicted"/>
<keyword evidence="3" id="KW-0732">Signal</keyword>
<feature type="region of interest" description="Disordered" evidence="1">
    <location>
        <begin position="32"/>
        <end position="54"/>
    </location>
</feature>
<protein>
    <recommendedName>
        <fullName evidence="6">LPXTG cell wall anchor domain-containing protein</fullName>
    </recommendedName>
</protein>
<reference evidence="4 5" key="1">
    <citation type="submission" date="2019-04" db="EMBL/GenBank/DDBJ databases">
        <title>Streptomyces oryziradicis sp. nov., a novel actinomycete isolated from rhizosphere soil of rice (Oryza sativa L.).</title>
        <authorList>
            <person name="Li C."/>
        </authorList>
    </citation>
    <scope>NUCLEOTIDE SEQUENCE [LARGE SCALE GENOMIC DNA]</scope>
    <source>
        <strain evidence="4 5">NEAU-C40</strain>
    </source>
</reference>
<dbReference type="PROSITE" id="PS51318">
    <property type="entry name" value="TAT"/>
    <property type="match status" value="1"/>
</dbReference>
<keyword evidence="2" id="KW-0472">Membrane</keyword>
<keyword evidence="2" id="KW-1133">Transmembrane helix</keyword>
<feature type="compositionally biased region" description="Polar residues" evidence="1">
    <location>
        <begin position="32"/>
        <end position="50"/>
    </location>
</feature>
<dbReference type="Proteomes" id="UP000305778">
    <property type="component" value="Unassembled WGS sequence"/>
</dbReference>
<evidence type="ECO:0000313" key="4">
    <source>
        <dbReference type="EMBL" id="TKA00478.1"/>
    </source>
</evidence>
<feature type="chain" id="PRO_5020538884" description="LPXTG cell wall anchor domain-containing protein" evidence="3">
    <location>
        <begin position="30"/>
        <end position="99"/>
    </location>
</feature>
<dbReference type="OrthoDB" id="4268100at2"/>
<dbReference type="EMBL" id="SUMC01000085">
    <property type="protein sequence ID" value="TKA00478.1"/>
    <property type="molecule type" value="Genomic_DNA"/>
</dbReference>
<feature type="transmembrane region" description="Helical" evidence="2">
    <location>
        <begin position="73"/>
        <end position="91"/>
    </location>
</feature>
<dbReference type="RefSeq" id="WP_136729460.1">
    <property type="nucleotide sequence ID" value="NZ_SUMC01000085.1"/>
</dbReference>
<evidence type="ECO:0000313" key="5">
    <source>
        <dbReference type="Proteomes" id="UP000305778"/>
    </source>
</evidence>
<evidence type="ECO:0008006" key="6">
    <source>
        <dbReference type="Google" id="ProtNLM"/>
    </source>
</evidence>
<feature type="signal peptide" evidence="3">
    <location>
        <begin position="1"/>
        <end position="29"/>
    </location>
</feature>
<sequence>MTSHRRPVIIAAAAAGILGALYFVPNASASAQHTTNTPASVTTRTTQKSGTAATAATARQELADTGAVDTTPYLIGGTAFLGIGAGLVVNASRRARYEM</sequence>
<accession>A0A4U0RXU8</accession>